<keyword evidence="7" id="KW-0220">Diaminopimelate biosynthesis</keyword>
<organism evidence="13 14">
    <name type="scientific">Sphingopyxis granuli</name>
    <dbReference type="NCBI Taxonomy" id="267128"/>
    <lineage>
        <taxon>Bacteria</taxon>
        <taxon>Pseudomonadati</taxon>
        <taxon>Pseudomonadota</taxon>
        <taxon>Alphaproteobacteria</taxon>
        <taxon>Sphingomonadales</taxon>
        <taxon>Sphingomonadaceae</taxon>
        <taxon>Sphingopyxis</taxon>
    </lineage>
</organism>
<reference evidence="13 14" key="1">
    <citation type="journal article" date="2016" name="BMC Genomics">
        <title>Genomic analysis of the nitrate-respiring Sphingopyxis granuli (formerly Sphingomonas macrogoltabida) strain TFA.</title>
        <authorList>
            <person name="Garcia-Romero I."/>
            <person name="Perez-Pulido A.J."/>
            <person name="Gonzalez-Flores Y.E."/>
            <person name="Reyes-Ramirez F."/>
            <person name="Santero E."/>
            <person name="Floriano B."/>
        </authorList>
    </citation>
    <scope>NUCLEOTIDE SEQUENCE [LARGE SCALE GENOMIC DNA]</scope>
    <source>
        <strain evidence="13 14">TFA</strain>
    </source>
</reference>
<keyword evidence="5" id="KW-0963">Cytoplasm</keyword>
<dbReference type="SMART" id="SM01130">
    <property type="entry name" value="DHDPS"/>
    <property type="match status" value="1"/>
</dbReference>
<comment type="catalytic activity">
    <reaction evidence="11">
        <text>L-aspartate 4-semialdehyde + pyruvate = (2S,4S)-4-hydroxy-2,3,4,5-tetrahydrodipicolinate + H2O + H(+)</text>
        <dbReference type="Rhea" id="RHEA:34171"/>
        <dbReference type="ChEBI" id="CHEBI:15361"/>
        <dbReference type="ChEBI" id="CHEBI:15377"/>
        <dbReference type="ChEBI" id="CHEBI:15378"/>
        <dbReference type="ChEBI" id="CHEBI:67139"/>
        <dbReference type="ChEBI" id="CHEBI:537519"/>
        <dbReference type="EC" id="4.3.3.7"/>
    </reaction>
</comment>
<dbReference type="InterPro" id="IPR002220">
    <property type="entry name" value="DapA-like"/>
</dbReference>
<keyword evidence="10" id="KW-0704">Schiff base</keyword>
<evidence type="ECO:0000256" key="12">
    <source>
        <dbReference type="NCBIfam" id="TIGR00674"/>
    </source>
</evidence>
<dbReference type="PANTHER" id="PTHR12128:SF66">
    <property type="entry name" value="4-HYDROXY-2-OXOGLUTARATE ALDOLASE, MITOCHONDRIAL"/>
    <property type="match status" value="1"/>
</dbReference>
<keyword evidence="8" id="KW-0457">Lysine biosynthesis</keyword>
<evidence type="ECO:0000256" key="6">
    <source>
        <dbReference type="ARBA" id="ARBA00022605"/>
    </source>
</evidence>
<evidence type="ECO:0000313" key="14">
    <source>
        <dbReference type="Proteomes" id="UP000058599"/>
    </source>
</evidence>
<dbReference type="GO" id="GO:0009089">
    <property type="term" value="P:lysine biosynthetic process via diaminopimelate"/>
    <property type="evidence" value="ECO:0007669"/>
    <property type="project" value="UniProtKB-UniRule"/>
</dbReference>
<evidence type="ECO:0000256" key="8">
    <source>
        <dbReference type="ARBA" id="ARBA00023154"/>
    </source>
</evidence>
<comment type="pathway">
    <text evidence="2">Amino-acid biosynthesis; L-lysine biosynthesis via DAP pathway; (S)-tetrahydrodipicolinate from L-aspartate: step 3/4.</text>
</comment>
<keyword evidence="9 13" id="KW-0456">Lyase</keyword>
<gene>
    <name evidence="13" type="primary">dapA</name>
    <name evidence="13" type="ORF">SGRAN_0159</name>
</gene>
<dbReference type="RefSeq" id="WP_237233668.1">
    <property type="nucleotide sequence ID" value="NZ_CP012199.1"/>
</dbReference>
<dbReference type="GO" id="GO:0005829">
    <property type="term" value="C:cytosol"/>
    <property type="evidence" value="ECO:0007669"/>
    <property type="project" value="TreeGrafter"/>
</dbReference>
<protein>
    <recommendedName>
        <fullName evidence="4 12">4-hydroxy-tetrahydrodipicolinate synthase</fullName>
        <ecNumber evidence="4 12">4.3.3.7</ecNumber>
    </recommendedName>
</protein>
<evidence type="ECO:0000256" key="7">
    <source>
        <dbReference type="ARBA" id="ARBA00022915"/>
    </source>
</evidence>
<dbReference type="EMBL" id="CP012199">
    <property type="protein sequence ID" value="AMG72556.1"/>
    <property type="molecule type" value="Genomic_DNA"/>
</dbReference>
<dbReference type="AlphaFoldDB" id="A0AA86GHH1"/>
<keyword evidence="14" id="KW-1185">Reference proteome</keyword>
<sequence length="247" mass="26581">MARVLKEHHIWLIAGSGTNDTRRTVELTSEAARLGADGALVVTPYYSRPSQEGLFRHFESVAQSAELPIIIYNVPSRTAVDIRIETLDRLAHLSGLVGIKDASGDPTRVSTMALYFGDRFTQLSGHDRSMLAFMTTGGDGAISVVSNVAPMLTAAMIGAVRKSAYLEARRINAHLFPLIEALELESNPCPIKFALHCARGYSPAVRLPLVEVTEGTAARVRAAVAEIDTLAIDTSLVAERSLVPLSA</sequence>
<dbReference type="PRINTS" id="PR00146">
    <property type="entry name" value="DHPICSNTHASE"/>
</dbReference>
<evidence type="ECO:0000256" key="2">
    <source>
        <dbReference type="ARBA" id="ARBA00005120"/>
    </source>
</evidence>
<dbReference type="KEGG" id="sgi:SGRAN_0159"/>
<evidence type="ECO:0000256" key="9">
    <source>
        <dbReference type="ARBA" id="ARBA00023239"/>
    </source>
</evidence>
<evidence type="ECO:0000256" key="4">
    <source>
        <dbReference type="ARBA" id="ARBA00012086"/>
    </source>
</evidence>
<dbReference type="GO" id="GO:0019877">
    <property type="term" value="P:diaminopimelate biosynthetic process"/>
    <property type="evidence" value="ECO:0007669"/>
    <property type="project" value="UniProtKB-KW"/>
</dbReference>
<evidence type="ECO:0000256" key="5">
    <source>
        <dbReference type="ARBA" id="ARBA00022490"/>
    </source>
</evidence>
<name>A0AA86GHH1_9SPHN</name>
<dbReference type="PROSITE" id="PS00666">
    <property type="entry name" value="DHDPS_2"/>
    <property type="match status" value="1"/>
</dbReference>
<accession>A0AA86GHH1</accession>
<evidence type="ECO:0000256" key="1">
    <source>
        <dbReference type="ARBA" id="ARBA00003294"/>
    </source>
</evidence>
<dbReference type="NCBIfam" id="TIGR00674">
    <property type="entry name" value="dapA"/>
    <property type="match status" value="1"/>
</dbReference>
<comment type="similarity">
    <text evidence="3">Belongs to the DapA family.</text>
</comment>
<dbReference type="Pfam" id="PF00701">
    <property type="entry name" value="DHDPS"/>
    <property type="match status" value="1"/>
</dbReference>
<dbReference type="InterPro" id="IPR013785">
    <property type="entry name" value="Aldolase_TIM"/>
</dbReference>
<evidence type="ECO:0000313" key="13">
    <source>
        <dbReference type="EMBL" id="AMG72556.1"/>
    </source>
</evidence>
<dbReference type="GO" id="GO:0008840">
    <property type="term" value="F:4-hydroxy-tetrahydrodipicolinate synthase activity"/>
    <property type="evidence" value="ECO:0007669"/>
    <property type="project" value="UniProtKB-UniRule"/>
</dbReference>
<dbReference type="InterPro" id="IPR020625">
    <property type="entry name" value="Schiff_base-form_aldolases_AS"/>
</dbReference>
<keyword evidence="6" id="KW-0028">Amino-acid biosynthesis</keyword>
<dbReference type="InterPro" id="IPR005263">
    <property type="entry name" value="DapA"/>
</dbReference>
<dbReference type="EC" id="4.3.3.7" evidence="4 12"/>
<dbReference type="PANTHER" id="PTHR12128">
    <property type="entry name" value="DIHYDRODIPICOLINATE SYNTHASE"/>
    <property type="match status" value="1"/>
</dbReference>
<evidence type="ECO:0000256" key="3">
    <source>
        <dbReference type="ARBA" id="ARBA00007592"/>
    </source>
</evidence>
<comment type="function">
    <text evidence="1">Catalyzes the condensation of (S)-aspartate-beta-semialdehyde [(S)-ASA] and pyruvate to 4-hydroxy-tetrahydrodipicolinate (HTPA).</text>
</comment>
<dbReference type="Gene3D" id="3.20.20.70">
    <property type="entry name" value="Aldolase class I"/>
    <property type="match status" value="1"/>
</dbReference>
<evidence type="ECO:0000256" key="11">
    <source>
        <dbReference type="ARBA" id="ARBA00047836"/>
    </source>
</evidence>
<dbReference type="SUPFAM" id="SSF51569">
    <property type="entry name" value="Aldolase"/>
    <property type="match status" value="1"/>
</dbReference>
<evidence type="ECO:0000256" key="10">
    <source>
        <dbReference type="ARBA" id="ARBA00023270"/>
    </source>
</evidence>
<proteinExistence type="inferred from homology"/>
<dbReference type="Proteomes" id="UP000058599">
    <property type="component" value="Chromosome"/>
</dbReference>